<keyword evidence="3" id="KW-0274">FAD</keyword>
<accession>A0ABS3BGE6</accession>
<dbReference type="InterPro" id="IPR036318">
    <property type="entry name" value="FAD-bd_PCMH-like_sf"/>
</dbReference>
<dbReference type="InterPro" id="IPR004113">
    <property type="entry name" value="FAD-bd_oxidored_4_C"/>
</dbReference>
<dbReference type="PROSITE" id="PS51387">
    <property type="entry name" value="FAD_PCMH"/>
    <property type="match status" value="1"/>
</dbReference>
<evidence type="ECO:0000256" key="2">
    <source>
        <dbReference type="ARBA" id="ARBA00022630"/>
    </source>
</evidence>
<name>A0ABS3BGE6_9GAMM</name>
<evidence type="ECO:0000256" key="3">
    <source>
        <dbReference type="ARBA" id="ARBA00022827"/>
    </source>
</evidence>
<protein>
    <submittedName>
        <fullName evidence="5">FAD-binding oxidoreductase</fullName>
    </submittedName>
</protein>
<reference evidence="5 6" key="1">
    <citation type="submission" date="2021-02" db="EMBL/GenBank/DDBJ databases">
        <title>PHA producing bacteria isolated from coastal sediment in Guangdong, Shenzhen.</title>
        <authorList>
            <person name="Zheng W."/>
            <person name="Yu S."/>
            <person name="Huang Y."/>
        </authorList>
    </citation>
    <scope>NUCLEOTIDE SEQUENCE [LARGE SCALE GENOMIC DNA]</scope>
    <source>
        <strain evidence="5 6">TN21-5</strain>
    </source>
</reference>
<dbReference type="Pfam" id="PF01565">
    <property type="entry name" value="FAD_binding_4"/>
    <property type="match status" value="1"/>
</dbReference>
<gene>
    <name evidence="5" type="ORF">JYP53_08595</name>
</gene>
<dbReference type="PANTHER" id="PTHR43716">
    <property type="entry name" value="D-2-HYDROXYGLUTARATE DEHYDROGENASE, MITOCHONDRIAL"/>
    <property type="match status" value="1"/>
</dbReference>
<dbReference type="InterPro" id="IPR016169">
    <property type="entry name" value="FAD-bd_PCMH_sub2"/>
</dbReference>
<comment type="similarity">
    <text evidence="1">Belongs to the FAD-binding oxidoreductase/transferase type 4 family.</text>
</comment>
<evidence type="ECO:0000256" key="1">
    <source>
        <dbReference type="ARBA" id="ARBA00008000"/>
    </source>
</evidence>
<dbReference type="InterPro" id="IPR016166">
    <property type="entry name" value="FAD-bd_PCMH"/>
</dbReference>
<comment type="caution">
    <text evidence="5">The sequence shown here is derived from an EMBL/GenBank/DDBJ whole genome shotgun (WGS) entry which is preliminary data.</text>
</comment>
<dbReference type="SUPFAM" id="SSF55103">
    <property type="entry name" value="FAD-linked oxidases, C-terminal domain"/>
    <property type="match status" value="1"/>
</dbReference>
<dbReference type="InterPro" id="IPR016171">
    <property type="entry name" value="Vanillyl_alc_oxidase_C-sub2"/>
</dbReference>
<dbReference type="Gene3D" id="3.30.465.10">
    <property type="match status" value="1"/>
</dbReference>
<dbReference type="SUPFAM" id="SSF56176">
    <property type="entry name" value="FAD-binding/transporter-associated domain-like"/>
    <property type="match status" value="1"/>
</dbReference>
<dbReference type="EMBL" id="JAFKDB010000012">
    <property type="protein sequence ID" value="MBN7769956.1"/>
    <property type="molecule type" value="Genomic_DNA"/>
</dbReference>
<feature type="domain" description="FAD-binding PCMH-type" evidence="4">
    <location>
        <begin position="39"/>
        <end position="218"/>
    </location>
</feature>
<evidence type="ECO:0000259" key="4">
    <source>
        <dbReference type="PROSITE" id="PS51387"/>
    </source>
</evidence>
<dbReference type="RefSeq" id="WP_206557323.1">
    <property type="nucleotide sequence ID" value="NZ_JAFKDB010000012.1"/>
</dbReference>
<evidence type="ECO:0000313" key="5">
    <source>
        <dbReference type="EMBL" id="MBN7769956.1"/>
    </source>
</evidence>
<dbReference type="Pfam" id="PF02913">
    <property type="entry name" value="FAD-oxidase_C"/>
    <property type="match status" value="1"/>
</dbReference>
<dbReference type="PANTHER" id="PTHR43716:SF2">
    <property type="entry name" value="BLL6224 PROTEIN"/>
    <property type="match status" value="1"/>
</dbReference>
<dbReference type="InterPro" id="IPR016164">
    <property type="entry name" value="FAD-linked_Oxase-like_C"/>
</dbReference>
<sequence>MKPSTDLKVLFAELADCLDERDLHQDVPPAHLHDWSDERAGQPLALVTPRSTKQVSDVMAVCARHSIPVVPQGGLSGLAGGAVPSEGCLLLSLARMNAIEELDSAVGTMRVQAGAVLQTIQEQAESEGWMFALDLGARGSCQIGGNIATNAGGNRVIRYGVMRDLVLGLEVVLADGQVLDLMQSMKKNNTGLDLRQLFIGSEGTLGIITRAVLKLSPGVGGANTALIAFANYDQGLQFLKQAQTAFSGHVSAFELMWPDYYQFALKTLGRPDQFDRDYGYYLLFDVQSSHPEQDYPKFEQLMADAFENGTVENAVLASSERETEELWQLRDCVSEILSINAPTINFDVSVSLNRIGDFADQLKATLDERFPNLITLFFGHVGDGNLHLVAGPVQGGKEMEHAIESEVYRITRDFSGSVSAEHGIGLHKKKWLSHSRSEAELALMKSVKQAVDPQGLLNPGKIMD</sequence>
<dbReference type="Gene3D" id="1.10.45.10">
    <property type="entry name" value="Vanillyl-alcohol Oxidase, Chain A, domain 4"/>
    <property type="match status" value="1"/>
</dbReference>
<dbReference type="InterPro" id="IPR051264">
    <property type="entry name" value="FAD-oxidored/transferase_4"/>
</dbReference>
<dbReference type="Gene3D" id="3.30.70.2740">
    <property type="match status" value="1"/>
</dbReference>
<keyword evidence="2" id="KW-0285">Flavoprotein</keyword>
<proteinExistence type="inferred from homology"/>
<keyword evidence="6" id="KW-1185">Reference proteome</keyword>
<organism evidence="5 6">
    <name type="scientific">Marinobacter daepoensis</name>
    <dbReference type="NCBI Taxonomy" id="262077"/>
    <lineage>
        <taxon>Bacteria</taxon>
        <taxon>Pseudomonadati</taxon>
        <taxon>Pseudomonadota</taxon>
        <taxon>Gammaproteobacteria</taxon>
        <taxon>Pseudomonadales</taxon>
        <taxon>Marinobacteraceae</taxon>
        <taxon>Marinobacter</taxon>
    </lineage>
</organism>
<dbReference type="Proteomes" id="UP000664344">
    <property type="component" value="Unassembled WGS sequence"/>
</dbReference>
<dbReference type="Gene3D" id="3.30.70.2190">
    <property type="match status" value="1"/>
</dbReference>
<dbReference type="InterPro" id="IPR006094">
    <property type="entry name" value="Oxid_FAD_bind_N"/>
</dbReference>
<evidence type="ECO:0000313" key="6">
    <source>
        <dbReference type="Proteomes" id="UP000664344"/>
    </source>
</evidence>